<comment type="caution">
    <text evidence="2">The sequence shown here is derived from an EMBL/GenBank/DDBJ whole genome shotgun (WGS) entry which is preliminary data.</text>
</comment>
<dbReference type="Proteomes" id="UP000316759">
    <property type="component" value="Unassembled WGS sequence"/>
</dbReference>
<evidence type="ECO:0008006" key="4">
    <source>
        <dbReference type="Google" id="ProtNLM"/>
    </source>
</evidence>
<organism evidence="2 3">
    <name type="scientific">Fasciola gigantica</name>
    <name type="common">Giant liver fluke</name>
    <dbReference type="NCBI Taxonomy" id="46835"/>
    <lineage>
        <taxon>Eukaryota</taxon>
        <taxon>Metazoa</taxon>
        <taxon>Spiralia</taxon>
        <taxon>Lophotrochozoa</taxon>
        <taxon>Platyhelminthes</taxon>
        <taxon>Trematoda</taxon>
        <taxon>Digenea</taxon>
        <taxon>Plagiorchiida</taxon>
        <taxon>Echinostomata</taxon>
        <taxon>Echinostomatoidea</taxon>
        <taxon>Fasciolidae</taxon>
        <taxon>Fasciola</taxon>
    </lineage>
</organism>
<dbReference type="EMBL" id="SUNJ01008054">
    <property type="protein sequence ID" value="TPP61540.1"/>
    <property type="molecule type" value="Genomic_DNA"/>
</dbReference>
<dbReference type="STRING" id="46835.A0A504YV82"/>
<evidence type="ECO:0000313" key="3">
    <source>
        <dbReference type="Proteomes" id="UP000316759"/>
    </source>
</evidence>
<reference evidence="2 3" key="1">
    <citation type="submission" date="2019-04" db="EMBL/GenBank/DDBJ databases">
        <title>Annotation for the trematode Fasciola gigantica.</title>
        <authorList>
            <person name="Choi Y.-J."/>
        </authorList>
    </citation>
    <scope>NUCLEOTIDE SEQUENCE [LARGE SCALE GENOMIC DNA]</scope>
    <source>
        <strain evidence="2">Uganda_cow_1</strain>
    </source>
</reference>
<name>A0A504YV82_FASGI</name>
<accession>A0A504YV82</accession>
<feature type="compositionally biased region" description="Low complexity" evidence="1">
    <location>
        <begin position="55"/>
        <end position="69"/>
    </location>
</feature>
<gene>
    <name evidence="2" type="ORF">FGIG_01431</name>
</gene>
<proteinExistence type="predicted"/>
<dbReference type="InterPro" id="IPR046341">
    <property type="entry name" value="SET_dom_sf"/>
</dbReference>
<dbReference type="SUPFAM" id="SSF82199">
    <property type="entry name" value="SET domain"/>
    <property type="match status" value="1"/>
</dbReference>
<sequence>MIKELYGIKKKQERKGIKTESPGFSPRRNVNNKVLMNTLKPSDSEIRKVILLESTESGESQSSSGDEWSPNSHRSPLPRKSRHGSCRKFRGEVELLHKTAKHNPGMLMETALSETGRRYPFREKRPVSYALDTAIPMDDRFLYCYKCQYSYLGGCVKHPVVWVENEKLKVCEEVKHKFVYFQTLKCVCGLQYYLHSAHTAPKEWVIIARSGIPGAGFGAWSNKLIEQGTTFGPYSGDIVHLEAMEGTEYTRVSHRKCYEAHIRRIVQQETCMPYQNFNAKRSITW</sequence>
<evidence type="ECO:0000313" key="2">
    <source>
        <dbReference type="EMBL" id="TPP61540.1"/>
    </source>
</evidence>
<dbReference type="Gene3D" id="2.170.270.10">
    <property type="entry name" value="SET domain"/>
    <property type="match status" value="1"/>
</dbReference>
<dbReference type="OrthoDB" id="9439254at2759"/>
<evidence type="ECO:0000256" key="1">
    <source>
        <dbReference type="SAM" id="MobiDB-lite"/>
    </source>
</evidence>
<feature type="region of interest" description="Disordered" evidence="1">
    <location>
        <begin position="55"/>
        <end position="84"/>
    </location>
</feature>
<feature type="region of interest" description="Disordered" evidence="1">
    <location>
        <begin position="1"/>
        <end position="30"/>
    </location>
</feature>
<protein>
    <recommendedName>
        <fullName evidence="4">Histone-lysine N-methyltransferase PRDM9</fullName>
    </recommendedName>
</protein>
<keyword evidence="3" id="KW-1185">Reference proteome</keyword>
<dbReference type="AlphaFoldDB" id="A0A504YV82"/>